<dbReference type="InterPro" id="IPR048327">
    <property type="entry name" value="Dyp_perox_N"/>
</dbReference>
<evidence type="ECO:0000256" key="3">
    <source>
        <dbReference type="ARBA" id="ARBA00022617"/>
    </source>
</evidence>
<keyword evidence="4" id="KW-0479">Metal-binding</keyword>
<dbReference type="InterPro" id="IPR011008">
    <property type="entry name" value="Dimeric_a/b-barrel"/>
</dbReference>
<dbReference type="PANTHER" id="PTHR30521">
    <property type="entry name" value="DEFERROCHELATASE/PEROXIDASE"/>
    <property type="match status" value="1"/>
</dbReference>
<evidence type="ECO:0000259" key="11">
    <source>
        <dbReference type="Pfam" id="PF04261"/>
    </source>
</evidence>
<keyword evidence="10" id="KW-0812">Transmembrane</keyword>
<feature type="domain" description="Dyp-type peroxidase C-terminal" evidence="12">
    <location>
        <begin position="278"/>
        <end position="475"/>
    </location>
</feature>
<reference evidence="13 14" key="1">
    <citation type="submission" date="2020-12" db="EMBL/GenBank/DDBJ databases">
        <title>FDA dAtabase for Regulatory Grade micrObial Sequences (FDA-ARGOS): Supporting development and validation of Infectious Disease Dx tests.</title>
        <authorList>
            <person name="Sproer C."/>
            <person name="Gronow S."/>
            <person name="Severitt S."/>
            <person name="Schroder I."/>
            <person name="Tallon L."/>
            <person name="Sadzewicz L."/>
            <person name="Zhao X."/>
            <person name="Boylan J."/>
            <person name="Ott S."/>
            <person name="Bowen H."/>
            <person name="Vavikolanu K."/>
            <person name="Mehta A."/>
            <person name="Aluvathingal J."/>
            <person name="Nadendla S."/>
            <person name="Lowell S."/>
            <person name="Myers T."/>
            <person name="Yan Y."/>
            <person name="Sichtig H."/>
        </authorList>
    </citation>
    <scope>NUCLEOTIDE SEQUENCE [LARGE SCALE GENOMIC DNA]</scope>
    <source>
        <strain evidence="13 14">FDAARGOS_990</strain>
    </source>
</reference>
<dbReference type="PANTHER" id="PTHR30521:SF4">
    <property type="entry name" value="DEFERROCHELATASE"/>
    <property type="match status" value="1"/>
</dbReference>
<accession>A0A7T4A082</accession>
<evidence type="ECO:0000256" key="6">
    <source>
        <dbReference type="ARBA" id="ARBA00023002"/>
    </source>
</evidence>
<evidence type="ECO:0000313" key="14">
    <source>
        <dbReference type="Proteomes" id="UP000595374"/>
    </source>
</evidence>
<feature type="compositionally biased region" description="Low complexity" evidence="9">
    <location>
        <begin position="47"/>
        <end position="60"/>
    </location>
</feature>
<evidence type="ECO:0000256" key="5">
    <source>
        <dbReference type="ARBA" id="ARBA00022729"/>
    </source>
</evidence>
<feature type="region of interest" description="Disordered" evidence="9">
    <location>
        <begin position="1"/>
        <end position="64"/>
    </location>
</feature>
<evidence type="ECO:0000256" key="4">
    <source>
        <dbReference type="ARBA" id="ARBA00022723"/>
    </source>
</evidence>
<evidence type="ECO:0000259" key="12">
    <source>
        <dbReference type="Pfam" id="PF20628"/>
    </source>
</evidence>
<keyword evidence="10" id="KW-0472">Membrane</keyword>
<name>A0A7T4A082_9MICO</name>
<feature type="domain" description="Dyp-type peroxidase N-terminal" evidence="11">
    <location>
        <begin position="124"/>
        <end position="267"/>
    </location>
</feature>
<dbReference type="InterPro" id="IPR006314">
    <property type="entry name" value="Dyp_peroxidase"/>
</dbReference>
<dbReference type="GO" id="GO:0046872">
    <property type="term" value="F:metal ion binding"/>
    <property type="evidence" value="ECO:0007669"/>
    <property type="project" value="UniProtKB-KW"/>
</dbReference>
<dbReference type="Pfam" id="PF04261">
    <property type="entry name" value="Dyp_perox_N"/>
    <property type="match status" value="1"/>
</dbReference>
<evidence type="ECO:0000256" key="2">
    <source>
        <dbReference type="ARBA" id="ARBA00022559"/>
    </source>
</evidence>
<proteinExistence type="inferred from homology"/>
<dbReference type="NCBIfam" id="TIGR01413">
    <property type="entry name" value="Dyp_perox_fam"/>
    <property type="match status" value="1"/>
</dbReference>
<dbReference type="GO" id="GO:0004601">
    <property type="term" value="F:peroxidase activity"/>
    <property type="evidence" value="ECO:0007669"/>
    <property type="project" value="UniProtKB-KW"/>
</dbReference>
<keyword evidence="7" id="KW-0408">Iron</keyword>
<keyword evidence="6" id="KW-0560">Oxidoreductase</keyword>
<gene>
    <name evidence="13" type="ORF">I6H47_02560</name>
</gene>
<evidence type="ECO:0000256" key="1">
    <source>
        <dbReference type="ARBA" id="ARBA00001970"/>
    </source>
</evidence>
<dbReference type="InterPro" id="IPR048328">
    <property type="entry name" value="Dyp_perox_C"/>
</dbReference>
<dbReference type="Pfam" id="PF20628">
    <property type="entry name" value="Dyp_perox_C"/>
    <property type="match status" value="1"/>
</dbReference>
<keyword evidence="3" id="KW-0349">Heme</keyword>
<keyword evidence="5" id="KW-0732">Signal</keyword>
<sequence>MRAPVTTDPRDPDSASGRDTEPVAERTSSPAESSTPPGGSASEDVTSSAAGAASDSAEAAPTRRGFSRRGLIASAAVAGGVGAVGSLAGFGIGRATEANTPQPPRADTTGVNGEVAVPFYGEHQAGIETAPQAHGEFLAFTMKPETKNAAAVVRWLRLLTADAAALTQGTAPLADSEPEMAADPARLTVTFGFGQNLVALAGGQAVPEWLRPLESFSIDRLDPQRSTGDLLLQICGDDPLGVAHARRMLWKDSRAFADIAWQRTGFRNSYGTKGEGQTQRNLFGQLDGTANPGMGSEDFSRLVWGRATGRTDAVFSARGEPPTDLGEALPSWMQGGTTLVLRDIEMNLETWDEADRPARDFSVGRFVDSGAPTTGTDEFDEPDFTAVDDRGLTVISAASHMARARDGLGPEVQIVRRPYNYETGAGGQSGLMFASFQANIDRQFLPIQRRLAEVDLLNVWTVPIGSTVWAIPPGAKDGEYVGQTLFGG</sequence>
<dbReference type="GO" id="GO:0020037">
    <property type="term" value="F:heme binding"/>
    <property type="evidence" value="ECO:0007669"/>
    <property type="project" value="InterPro"/>
</dbReference>
<organism evidence="13 14">
    <name type="scientific">Brevibacterium casei</name>
    <dbReference type="NCBI Taxonomy" id="33889"/>
    <lineage>
        <taxon>Bacteria</taxon>
        <taxon>Bacillati</taxon>
        <taxon>Actinomycetota</taxon>
        <taxon>Actinomycetes</taxon>
        <taxon>Micrococcales</taxon>
        <taxon>Brevibacteriaceae</taxon>
        <taxon>Brevibacterium</taxon>
    </lineage>
</organism>
<evidence type="ECO:0000256" key="7">
    <source>
        <dbReference type="ARBA" id="ARBA00023004"/>
    </source>
</evidence>
<feature type="transmembrane region" description="Helical" evidence="10">
    <location>
        <begin position="71"/>
        <end position="92"/>
    </location>
</feature>
<dbReference type="Proteomes" id="UP000595374">
    <property type="component" value="Chromosome"/>
</dbReference>
<comment type="similarity">
    <text evidence="8">Belongs to the DyP-type peroxidase family.</text>
</comment>
<dbReference type="AlphaFoldDB" id="A0A7T4A082"/>
<dbReference type="SUPFAM" id="SSF54909">
    <property type="entry name" value="Dimeric alpha+beta barrel"/>
    <property type="match status" value="1"/>
</dbReference>
<feature type="compositionally biased region" description="Basic and acidic residues" evidence="9">
    <location>
        <begin position="8"/>
        <end position="24"/>
    </location>
</feature>
<keyword evidence="10" id="KW-1133">Transmembrane helix</keyword>
<keyword evidence="2 13" id="KW-0575">Peroxidase</keyword>
<feature type="compositionally biased region" description="Polar residues" evidence="9">
    <location>
        <begin position="26"/>
        <end position="37"/>
    </location>
</feature>
<evidence type="ECO:0000256" key="10">
    <source>
        <dbReference type="SAM" id="Phobius"/>
    </source>
</evidence>
<evidence type="ECO:0000313" key="13">
    <source>
        <dbReference type="EMBL" id="QQB14881.1"/>
    </source>
</evidence>
<evidence type="ECO:0000256" key="8">
    <source>
        <dbReference type="ARBA" id="ARBA00025737"/>
    </source>
</evidence>
<evidence type="ECO:0000256" key="9">
    <source>
        <dbReference type="SAM" id="MobiDB-lite"/>
    </source>
</evidence>
<dbReference type="PROSITE" id="PS51404">
    <property type="entry name" value="DYP_PEROXIDASE"/>
    <property type="match status" value="1"/>
</dbReference>
<dbReference type="EMBL" id="CP065989">
    <property type="protein sequence ID" value="QQB14881.1"/>
    <property type="molecule type" value="Genomic_DNA"/>
</dbReference>
<protein>
    <submittedName>
        <fullName evidence="13">Dyp-type peroxidase</fullName>
    </submittedName>
</protein>
<comment type="cofactor">
    <cofactor evidence="1">
        <name>heme b</name>
        <dbReference type="ChEBI" id="CHEBI:60344"/>
    </cofactor>
</comment>
<dbReference type="GO" id="GO:0005829">
    <property type="term" value="C:cytosol"/>
    <property type="evidence" value="ECO:0007669"/>
    <property type="project" value="TreeGrafter"/>
</dbReference>